<protein>
    <submittedName>
        <fullName evidence="11">Procollagen galactosyltransferase 1-A-like isoform X1</fullName>
    </submittedName>
</protein>
<keyword evidence="4" id="KW-0732">Signal</keyword>
<evidence type="ECO:0000256" key="8">
    <source>
        <dbReference type="SAM" id="Phobius"/>
    </source>
</evidence>
<dbReference type="GO" id="GO:0050211">
    <property type="term" value="F:procollagen galactosyltransferase activity"/>
    <property type="evidence" value="ECO:0007669"/>
    <property type="project" value="TreeGrafter"/>
</dbReference>
<dbReference type="SUPFAM" id="SSF53448">
    <property type="entry name" value="Nucleotide-diphospho-sugar transferases"/>
    <property type="match status" value="1"/>
</dbReference>
<name>A0A6P4YPJ4_BRABE</name>
<organism evidence="10 11">
    <name type="scientific">Branchiostoma belcheri</name>
    <name type="common">Amphioxus</name>
    <dbReference type="NCBI Taxonomy" id="7741"/>
    <lineage>
        <taxon>Eukaryota</taxon>
        <taxon>Metazoa</taxon>
        <taxon>Chordata</taxon>
        <taxon>Cephalochordata</taxon>
        <taxon>Leptocardii</taxon>
        <taxon>Amphioxiformes</taxon>
        <taxon>Branchiostomatidae</taxon>
        <taxon>Branchiostoma</taxon>
    </lineage>
</organism>
<dbReference type="FunFam" id="3.90.550.10:FF:000048">
    <property type="entry name" value="Glycosyltransferase 25 family member 1"/>
    <property type="match status" value="1"/>
</dbReference>
<dbReference type="InterPro" id="IPR050757">
    <property type="entry name" value="Collagen_mod_GT25"/>
</dbReference>
<dbReference type="InterPro" id="IPR002654">
    <property type="entry name" value="Glyco_trans_25"/>
</dbReference>
<evidence type="ECO:0000256" key="1">
    <source>
        <dbReference type="ARBA" id="ARBA00006721"/>
    </source>
</evidence>
<comment type="similarity">
    <text evidence="1">Belongs to the glycosyltransferase 25 family.</text>
</comment>
<dbReference type="CDD" id="cd06532">
    <property type="entry name" value="Glyco_transf_25"/>
    <property type="match status" value="1"/>
</dbReference>
<feature type="transmembrane region" description="Helical" evidence="8">
    <location>
        <begin position="12"/>
        <end position="32"/>
    </location>
</feature>
<dbReference type="GeneID" id="109466023"/>
<dbReference type="Pfam" id="PF01755">
    <property type="entry name" value="Glyco_transf_25"/>
    <property type="match status" value="1"/>
</dbReference>
<dbReference type="PANTHER" id="PTHR10730:SF53">
    <property type="entry name" value="GLYCOSYLTRANSFERASE 25 FAMILY MEMBER"/>
    <property type="match status" value="1"/>
</dbReference>
<evidence type="ECO:0000256" key="3">
    <source>
        <dbReference type="ARBA" id="ARBA00022679"/>
    </source>
</evidence>
<keyword evidence="6" id="KW-0325">Glycoprotein</keyword>
<keyword evidence="8" id="KW-1133">Transmembrane helix</keyword>
<accession>A0A6P4YPJ4</accession>
<dbReference type="OrthoDB" id="47375at2759"/>
<feature type="domain" description="Glycosyl transferase family 25" evidence="9">
    <location>
        <begin position="342"/>
        <end position="540"/>
    </location>
</feature>
<evidence type="ECO:0000256" key="6">
    <source>
        <dbReference type="ARBA" id="ARBA00023180"/>
    </source>
</evidence>
<keyword evidence="8" id="KW-0812">Transmembrane</keyword>
<sequence>MAAISGIVHVSLLRFAFILLLTPLFWTLSGSFEQLESLDPERMQWPTIFVAILARNKAHSLPYTLGYLERQDYPKSRMALWIQSDHNIDNTSAVIQEWLDHVGHLYHHVDYYHQDSPNYFPDEEGANHWSETRLRHVIKLRQQALEYARKRWADFMLFLDADNLVTNPRTMKLLIAQNRPIIAPMLESSTAYSNFWCGMTEKGYYMRTEEYMPTVERKRKGVFPVPMVHSTYLVDLRREGAKQLNYDSPAEDYFGPEDDIIQFAWSARTSGMEMFIMNTEEFGFLPSALDENMIHDEETLKFKQILLDEMSHDTPEGYVFDPLVPSAHISPPNKTVTKMGFDEIYVINLKRRPERRKRMVHTLKEIGLDFKLMEAVDGLTLNASVLKKMGVTVLPEYKDPWADRSMTMGEIGCFLSHYKIWEEMVEKNLDWVLVFEDDIRFEPFFKRRMYKMLNEIEEIRLDWDLIYIGRKKVVPEQRPGLGYVGRKRMQLEGEHWVLGTTTMIHVTYSYWTLGYMITWRGAKKLLDVKPLTKMIPVDEFLPMMFDDHPDTKYMYAFEPRDLKAFSAEPLMIYPTHYTGEANYITDTEAAPDSRLVIEEDTGSSPIVPDLDKADSGDKPTVPAMGPSEGLPTPDGEPSSHGGEL</sequence>
<evidence type="ECO:0000256" key="4">
    <source>
        <dbReference type="ARBA" id="ARBA00022729"/>
    </source>
</evidence>
<dbReference type="Gene3D" id="3.90.550.10">
    <property type="entry name" value="Spore Coat Polysaccharide Biosynthesis Protein SpsA, Chain A"/>
    <property type="match status" value="1"/>
</dbReference>
<proteinExistence type="inferred from homology"/>
<reference evidence="11" key="1">
    <citation type="submission" date="2025-08" db="UniProtKB">
        <authorList>
            <consortium name="RefSeq"/>
        </authorList>
    </citation>
    <scope>IDENTIFICATION</scope>
    <source>
        <tissue evidence="11">Gonad</tissue>
    </source>
</reference>
<evidence type="ECO:0000256" key="7">
    <source>
        <dbReference type="SAM" id="MobiDB-lite"/>
    </source>
</evidence>
<gene>
    <name evidence="11" type="primary">LOC109466023</name>
</gene>
<keyword evidence="8" id="KW-0472">Membrane</keyword>
<dbReference type="PANTHER" id="PTHR10730">
    <property type="entry name" value="PROCOLLAGEN-LYSINE,2-OXOGLUTARATE 5-DIOXYGENASE/GLYCOSYLTRANSFERASE 25 FAMILY MEMBER"/>
    <property type="match status" value="1"/>
</dbReference>
<feature type="region of interest" description="Disordered" evidence="7">
    <location>
        <begin position="598"/>
        <end position="644"/>
    </location>
</feature>
<keyword evidence="3" id="KW-0808">Transferase</keyword>
<dbReference type="RefSeq" id="XP_019619106.1">
    <property type="nucleotide sequence ID" value="XM_019763547.1"/>
</dbReference>
<evidence type="ECO:0000313" key="10">
    <source>
        <dbReference type="Proteomes" id="UP000515135"/>
    </source>
</evidence>
<evidence type="ECO:0000256" key="5">
    <source>
        <dbReference type="ARBA" id="ARBA00022824"/>
    </source>
</evidence>
<evidence type="ECO:0000256" key="2">
    <source>
        <dbReference type="ARBA" id="ARBA00022676"/>
    </source>
</evidence>
<keyword evidence="2" id="KW-0328">Glycosyltransferase</keyword>
<dbReference type="Proteomes" id="UP000515135">
    <property type="component" value="Unplaced"/>
</dbReference>
<dbReference type="Pfam" id="PF13704">
    <property type="entry name" value="Glyco_tranf_2_4"/>
    <property type="match status" value="1"/>
</dbReference>
<keyword evidence="10" id="KW-1185">Reference proteome</keyword>
<dbReference type="AlphaFoldDB" id="A0A6P4YPJ4"/>
<evidence type="ECO:0000259" key="9">
    <source>
        <dbReference type="Pfam" id="PF01755"/>
    </source>
</evidence>
<dbReference type="InterPro" id="IPR029044">
    <property type="entry name" value="Nucleotide-diphossugar_trans"/>
</dbReference>
<dbReference type="KEGG" id="bbel:109466023"/>
<evidence type="ECO:0000313" key="11">
    <source>
        <dbReference type="RefSeq" id="XP_019619106.1"/>
    </source>
</evidence>
<keyword evidence="5" id="KW-0256">Endoplasmic reticulum</keyword>